<dbReference type="Proteomes" id="UP001217044">
    <property type="component" value="Plasmid pDATS03"/>
</dbReference>
<sequence>MGAQSGGAAAIRGFRLQTYYILRRVLTGSEDHYRPEGAEDLLRLSPEGKPLEHVQVKSYGNNLTIAALASRSGEGEQAEPPYLRRVLDRLHNGDQAQETLVVVGQFGPQMRKAWQGDGHQQERIRVTLRRHGYSDAEVDLLFERLTLEEIVEAEQDQQIANFLQEGITAGDIQTARSVLAWWLFELSEQPTTGLPNTITPHDLHVKLQQIGRATTELRGYHQEWGTSLVPLMTDDLRNLDAGDLRRELYEGVGARLEHILANVDLRRESPLEALRVSFQERPLVVVHGASGQGKTALAYRYLADEGLLPLSYRLGRLHDVTQGQQVLQAVQAFLRQHRSELYLLIDVEPGDREWLDLLKNARGIQNLRVLLTIREEDWTRNAAELAQLSPSTLHLTFGEVEARHIFNGLQQVRVSREFMRFEEAWNAFREEGPLLEFVFMVTHKGQQLQARLQEQVARLLAEWINQPRYPGFLHAAAFAAAAHAAVDARRLAEQFGLSMLELKSILLRLNEEHLLRQDGGVIRGLHAIRSDLLLELLGDPDFMPKHEAFTQVLPAVVEDDLELLALNALIWLPPTKVLDELRQFQPTTWVGRTGLTRALIWHSIREYVGQAKPAIQSAFQEFEFGWWLFVSPDLLNLRGRQLVHQLPDWDELSFFSASWKKKLKERRAAFHAYDLDLRLVGEWLGQQGSTLPQPSGVNDWLAAAELSFYSSFWPMPLESFEVLRLEPVADLPLFDAAEVFYGLSFVSSVPLRERLGALHRTLIEQFTQAGNIGVLQVGETSVAIHYAVPDDDALNPVPGPNPHHEGKSIRVEILHFLYPEKEKYVTQGYGHQSLLVPEQSRVDETVSGIARETFPPRWGTQWNRTFHQLAEMDFLLPDWQAHAEHHWETRRAIVDDLRTLVQLLPRSQGRMHEWFSGSDRRTAVFIHALRAHVAKRVGHRVLPRSAVDPWGLAMTSSRAVRDRLTWPATVQVLSKQLQADHYDQYFQASRKYGDDMNTFFRQAAEGIFALSKLHVSRDEEVRFRHNREGLLRSLRLSKFNLHDATLQLPEMQATFRTAFAHLFPAADLEALECDEQEVCRALDDLWPDFARVPPIGQHHGIQTTSSDVQSRYRLRLREALSALRQEGLQAKLLDTEERWKDQQPTLWITVEISALRTLFDANEAIVQALARLLTPLDSVVWTMDVLRHQWAHIVVIPTRYGRAIPQLAWHHTPDMVTNLDGYFWRQQPIEIPVEQLGRLGLKPWLLTQEPWIVDTLEKTLACLGAANRSAGLHDLLELEDLPAEAREALKQSALDVQTQHLQALQEALERGPYRESGLNKSVELQREFSVVRAEVSQRTKSRMVAEQVMGRPPQEHELLFADMLYFLSVLNFTAFDAMDRQIREKHQKEWFAEPQVIG</sequence>
<gene>
    <name evidence="1" type="ORF">M8445_18005</name>
</gene>
<protein>
    <recommendedName>
        <fullName evidence="3">AAA+ ATPase domain-containing protein</fullName>
    </recommendedName>
</protein>
<accession>A0ABY7V6G3</accession>
<name>A0ABY7V6G3_9DEIO</name>
<reference evidence="1 2" key="1">
    <citation type="submission" date="2022-12" db="EMBL/GenBank/DDBJ databases">
        <title>Genome Sequence of Deinococcus aquaticus Type Strain PB314.</title>
        <authorList>
            <person name="Albert C."/>
            <person name="Hill J."/>
            <person name="Boren L."/>
            <person name="Scholz-Ng S."/>
            <person name="Fatema N."/>
            <person name="Grosso R."/>
            <person name="Soboslay E."/>
            <person name="Tuohy J."/>
        </authorList>
    </citation>
    <scope>NUCLEOTIDE SEQUENCE [LARGE SCALE GENOMIC DNA]</scope>
    <source>
        <strain evidence="1 2">PB-314</strain>
        <plasmid evidence="1 2">pDATS03</plasmid>
    </source>
</reference>
<proteinExistence type="predicted"/>
<evidence type="ECO:0000313" key="2">
    <source>
        <dbReference type="Proteomes" id="UP001217044"/>
    </source>
</evidence>
<evidence type="ECO:0008006" key="3">
    <source>
        <dbReference type="Google" id="ProtNLM"/>
    </source>
</evidence>
<keyword evidence="1" id="KW-0614">Plasmid</keyword>
<keyword evidence="2" id="KW-1185">Reference proteome</keyword>
<organism evidence="1 2">
    <name type="scientific">Deinococcus aquaticus</name>
    <dbReference type="NCBI Taxonomy" id="328692"/>
    <lineage>
        <taxon>Bacteria</taxon>
        <taxon>Thermotogati</taxon>
        <taxon>Deinococcota</taxon>
        <taxon>Deinococci</taxon>
        <taxon>Deinococcales</taxon>
        <taxon>Deinococcaceae</taxon>
        <taxon>Deinococcus</taxon>
    </lineage>
</organism>
<geneLocation type="plasmid" evidence="1 2">
    <name>pDATS03</name>
</geneLocation>
<dbReference type="EMBL" id="CP115168">
    <property type="protein sequence ID" value="WDA60798.1"/>
    <property type="molecule type" value="Genomic_DNA"/>
</dbReference>
<dbReference type="RefSeq" id="WP_273991540.1">
    <property type="nucleotide sequence ID" value="NZ_BAABQT010000027.1"/>
</dbReference>
<evidence type="ECO:0000313" key="1">
    <source>
        <dbReference type="EMBL" id="WDA60798.1"/>
    </source>
</evidence>